<dbReference type="PANTHER" id="PTHR42983:SF1">
    <property type="entry name" value="IRON-MOLYBDENUM PROTEIN"/>
    <property type="match status" value="1"/>
</dbReference>
<protein>
    <submittedName>
        <fullName evidence="2">DUF134 domain-containing protein</fullName>
    </submittedName>
</protein>
<dbReference type="InterPro" id="IPR003731">
    <property type="entry name" value="Di-Nase_FeMo-co_biosynth"/>
</dbReference>
<dbReference type="SUPFAM" id="SSF88659">
    <property type="entry name" value="Sigma3 and sigma4 domains of RNA polymerase sigma factors"/>
    <property type="match status" value="1"/>
</dbReference>
<evidence type="ECO:0000313" key="3">
    <source>
        <dbReference type="Proteomes" id="UP000442619"/>
    </source>
</evidence>
<dbReference type="CDD" id="cd00851">
    <property type="entry name" value="MTH1175"/>
    <property type="match status" value="1"/>
</dbReference>
<name>A0A844FY29_9FIRM</name>
<dbReference type="RefSeq" id="WP_154518823.1">
    <property type="nucleotide sequence ID" value="NZ_VUNM01000050.1"/>
</dbReference>
<proteinExistence type="predicted"/>
<dbReference type="Pfam" id="PF02001">
    <property type="entry name" value="DUF134"/>
    <property type="match status" value="1"/>
</dbReference>
<reference evidence="2 3" key="1">
    <citation type="submission" date="2019-08" db="EMBL/GenBank/DDBJ databases">
        <title>In-depth cultivation of the pig gut microbiome towards novel bacterial diversity and tailored functional studies.</title>
        <authorList>
            <person name="Wylensek D."/>
            <person name="Hitch T.C.A."/>
            <person name="Clavel T."/>
        </authorList>
    </citation>
    <scope>NUCLEOTIDE SEQUENCE [LARGE SCALE GENOMIC DNA]</scope>
    <source>
        <strain evidence="2 3">CA-Schmier-601-WT-3</strain>
    </source>
</reference>
<organism evidence="2 3">
    <name type="scientific">Sharpea porci</name>
    <dbReference type="NCBI Taxonomy" id="2652286"/>
    <lineage>
        <taxon>Bacteria</taxon>
        <taxon>Bacillati</taxon>
        <taxon>Bacillota</taxon>
        <taxon>Erysipelotrichia</taxon>
        <taxon>Erysipelotrichales</taxon>
        <taxon>Coprobacillaceae</taxon>
        <taxon>Sharpea</taxon>
    </lineage>
</organism>
<comment type="caution">
    <text evidence="2">The sequence shown here is derived from an EMBL/GenBank/DDBJ whole genome shotgun (WGS) entry which is preliminary data.</text>
</comment>
<feature type="domain" description="Dinitrogenase iron-molybdenum cofactor biosynthesis" evidence="1">
    <location>
        <begin position="132"/>
        <end position="219"/>
    </location>
</feature>
<dbReference type="InterPro" id="IPR002852">
    <property type="entry name" value="UPF0251"/>
</dbReference>
<dbReference type="InterPro" id="IPR033913">
    <property type="entry name" value="MTH1175_dom"/>
</dbReference>
<dbReference type="InterPro" id="IPR013324">
    <property type="entry name" value="RNA_pol_sigma_r3/r4-like"/>
</dbReference>
<evidence type="ECO:0000259" key="1">
    <source>
        <dbReference type="Pfam" id="PF02579"/>
    </source>
</evidence>
<dbReference type="InterPro" id="IPR036388">
    <property type="entry name" value="WH-like_DNA-bd_sf"/>
</dbReference>
<dbReference type="AlphaFoldDB" id="A0A844FY29"/>
<gene>
    <name evidence="2" type="ORF">FYJ79_11945</name>
</gene>
<keyword evidence="3" id="KW-1185">Reference proteome</keyword>
<dbReference type="InterPro" id="IPR036105">
    <property type="entry name" value="DiNase_FeMo-co_biosyn_sf"/>
</dbReference>
<dbReference type="Pfam" id="PF02579">
    <property type="entry name" value="Nitro_FeMo-Co"/>
    <property type="match status" value="1"/>
</dbReference>
<sequence>MSRPTKCRRICNKPAFDSFLTAGASSQEQITLTLDEYEVIRLIDLEKYTHAQCAKQMAISRSTVTEIYENARFKIADSIVNGKALLIAGGHYHLCDGSISGICNKTCRRFVRMQKIERKGDVEMRIAVTYEEGMIFQHFGHTQEFKFYDVEEGKVVESQVVNTNGQGHGALAGLLAQNNVDVLICGGIGPGAQNALSQAGIQVYGGVSGLADQAVDAYLAGSLDYNPDAHCDHHHHEDNCHGDHQGCHHS</sequence>
<dbReference type="PANTHER" id="PTHR42983">
    <property type="entry name" value="DINITROGENASE IRON-MOLYBDENUM COFACTOR PROTEIN-RELATED"/>
    <property type="match status" value="1"/>
</dbReference>
<accession>A0A844FY29</accession>
<dbReference type="SUPFAM" id="SSF53146">
    <property type="entry name" value="Nitrogenase accessory factor-like"/>
    <property type="match status" value="1"/>
</dbReference>
<dbReference type="EMBL" id="VUNM01000050">
    <property type="protein sequence ID" value="MST90262.1"/>
    <property type="molecule type" value="Genomic_DNA"/>
</dbReference>
<dbReference type="Proteomes" id="UP000442619">
    <property type="component" value="Unassembled WGS sequence"/>
</dbReference>
<evidence type="ECO:0000313" key="2">
    <source>
        <dbReference type="EMBL" id="MST90262.1"/>
    </source>
</evidence>
<dbReference type="Gene3D" id="3.30.420.130">
    <property type="entry name" value="Dinitrogenase iron-molybdenum cofactor biosynthesis domain"/>
    <property type="match status" value="1"/>
</dbReference>
<dbReference type="Gene3D" id="1.10.10.10">
    <property type="entry name" value="Winged helix-like DNA-binding domain superfamily/Winged helix DNA-binding domain"/>
    <property type="match status" value="1"/>
</dbReference>